<feature type="transmembrane region" description="Helical" evidence="5">
    <location>
        <begin position="443"/>
        <end position="463"/>
    </location>
</feature>
<feature type="transmembrane region" description="Helical" evidence="5">
    <location>
        <begin position="210"/>
        <end position="228"/>
    </location>
</feature>
<dbReference type="EMBL" id="PXYT01000007">
    <property type="protein sequence ID" value="PSR30805.1"/>
    <property type="molecule type" value="Genomic_DNA"/>
</dbReference>
<evidence type="ECO:0000313" key="8">
    <source>
        <dbReference type="Proteomes" id="UP000242699"/>
    </source>
</evidence>
<evidence type="ECO:0000256" key="2">
    <source>
        <dbReference type="ARBA" id="ARBA00022692"/>
    </source>
</evidence>
<evidence type="ECO:0000256" key="3">
    <source>
        <dbReference type="ARBA" id="ARBA00022989"/>
    </source>
</evidence>
<dbReference type="InterPro" id="IPR050367">
    <property type="entry name" value="APC_superfamily"/>
</dbReference>
<keyword evidence="3 5" id="KW-1133">Transmembrane helix</keyword>
<name>A0A2T2X8J3_9FIRM</name>
<gene>
    <name evidence="7" type="ORF">C7B43_04880</name>
</gene>
<reference evidence="7 8" key="1">
    <citation type="journal article" date="2014" name="BMC Genomics">
        <title>Comparison of environmental and isolate Sulfobacillus genomes reveals diverse carbon, sulfur, nitrogen, and hydrogen metabolisms.</title>
        <authorList>
            <person name="Justice N.B."/>
            <person name="Norman A."/>
            <person name="Brown C.T."/>
            <person name="Singh A."/>
            <person name="Thomas B.C."/>
            <person name="Banfield J.F."/>
        </authorList>
    </citation>
    <scope>NUCLEOTIDE SEQUENCE [LARGE SCALE GENOMIC DNA]</scope>
    <source>
        <strain evidence="7">AMDSBA1</strain>
    </source>
</reference>
<evidence type="ECO:0000256" key="4">
    <source>
        <dbReference type="ARBA" id="ARBA00023136"/>
    </source>
</evidence>
<dbReference type="GO" id="GO:0055085">
    <property type="term" value="P:transmembrane transport"/>
    <property type="evidence" value="ECO:0007669"/>
    <property type="project" value="InterPro"/>
</dbReference>
<dbReference type="AlphaFoldDB" id="A0A2T2X8J3"/>
<feature type="transmembrane region" description="Helical" evidence="5">
    <location>
        <begin position="107"/>
        <end position="131"/>
    </location>
</feature>
<dbReference type="GO" id="GO:0016020">
    <property type="term" value="C:membrane"/>
    <property type="evidence" value="ECO:0007669"/>
    <property type="project" value="UniProtKB-SubCell"/>
</dbReference>
<accession>A0A2T2X8J3</accession>
<feature type="transmembrane region" description="Helical" evidence="5">
    <location>
        <begin position="143"/>
        <end position="161"/>
    </location>
</feature>
<organism evidence="7 8">
    <name type="scientific">Sulfobacillus benefaciens</name>
    <dbReference type="NCBI Taxonomy" id="453960"/>
    <lineage>
        <taxon>Bacteria</taxon>
        <taxon>Bacillati</taxon>
        <taxon>Bacillota</taxon>
        <taxon>Clostridia</taxon>
        <taxon>Eubacteriales</taxon>
        <taxon>Clostridiales Family XVII. Incertae Sedis</taxon>
        <taxon>Sulfobacillus</taxon>
    </lineage>
</organism>
<evidence type="ECO:0000256" key="1">
    <source>
        <dbReference type="ARBA" id="ARBA00004141"/>
    </source>
</evidence>
<keyword evidence="4 5" id="KW-0472">Membrane</keyword>
<evidence type="ECO:0000259" key="6">
    <source>
        <dbReference type="Pfam" id="PF00324"/>
    </source>
</evidence>
<keyword evidence="2 5" id="KW-0812">Transmembrane</keyword>
<feature type="domain" description="Amino acid permease/ SLC12A" evidence="6">
    <location>
        <begin position="29"/>
        <end position="459"/>
    </location>
</feature>
<dbReference type="Pfam" id="PF00324">
    <property type="entry name" value="AA_permease"/>
    <property type="match status" value="1"/>
</dbReference>
<dbReference type="PANTHER" id="PTHR42770:SF11">
    <property type="entry name" value="INNER MEMBRANE TRANSPORT PROTEIN YBAT"/>
    <property type="match status" value="1"/>
</dbReference>
<feature type="transmembrane region" description="Helical" evidence="5">
    <location>
        <begin position="249"/>
        <end position="273"/>
    </location>
</feature>
<sequence>MVANLILEWTIMAQSYGQLAKNHVGFWQVLFQSVSQMGPGLSAVSGLTAAASFAAGAMPLAIILALIASLLGANTLIQFAKKISSAGGYYAFVAHGSGPRMGIFTGWIYLLYQGINAPAMILFFGFLLRSVLDMGLGMNLPRWTWWPFALAAAGFVWYISYKGIKPSLRYSMVAGLIEFVVFVILGTVLVEKAGPHNTFAPFLPASSPRGWAGVGMAMVFGLFSFAGYGAAAPLGEEAKNPKKTISRAVFLAVLIVGIYYVFIGYASTVGWGLNKMSSYASLPLPLMTMAQKDLGPLWFWLVAILVINGTLACITAIHNAQVRVLYALGRDRLVVPERLGQTHAVHRSPFQAIHFQSVINILVVSLVGFWLGSFAGFVFLGELMTLSTLMVHIFANFSLTRYYKRLGEFRVLVHGIIPALATVLYLFPIYFTVYPVPNFPDNIPPYVVGAWIIMGGILLVRIFKQSPDRIQNAGLITGDTSEEITG</sequence>
<proteinExistence type="predicted"/>
<dbReference type="PANTHER" id="PTHR42770">
    <property type="entry name" value="AMINO ACID TRANSPORTER-RELATED"/>
    <property type="match status" value="1"/>
</dbReference>
<dbReference type="Proteomes" id="UP000242699">
    <property type="component" value="Unassembled WGS sequence"/>
</dbReference>
<evidence type="ECO:0000256" key="5">
    <source>
        <dbReference type="SAM" id="Phobius"/>
    </source>
</evidence>
<feature type="transmembrane region" description="Helical" evidence="5">
    <location>
        <begin position="173"/>
        <end position="190"/>
    </location>
</feature>
<feature type="transmembrane region" description="Helical" evidence="5">
    <location>
        <begin position="377"/>
        <end position="399"/>
    </location>
</feature>
<dbReference type="Gene3D" id="1.20.1740.10">
    <property type="entry name" value="Amino acid/polyamine transporter I"/>
    <property type="match status" value="1"/>
</dbReference>
<feature type="transmembrane region" description="Helical" evidence="5">
    <location>
        <begin position="411"/>
        <end position="431"/>
    </location>
</feature>
<evidence type="ECO:0000313" key="7">
    <source>
        <dbReference type="EMBL" id="PSR30805.1"/>
    </source>
</evidence>
<dbReference type="PIRSF" id="PIRSF006060">
    <property type="entry name" value="AA_transporter"/>
    <property type="match status" value="1"/>
</dbReference>
<dbReference type="InterPro" id="IPR004841">
    <property type="entry name" value="AA-permease/SLC12A_dom"/>
</dbReference>
<comment type="caution">
    <text evidence="7">The sequence shown here is derived from an EMBL/GenBank/DDBJ whole genome shotgun (WGS) entry which is preliminary data.</text>
</comment>
<feature type="transmembrane region" description="Helical" evidence="5">
    <location>
        <begin position="47"/>
        <end position="73"/>
    </location>
</feature>
<comment type="subcellular location">
    <subcellularLocation>
        <location evidence="1">Membrane</location>
        <topology evidence="1">Multi-pass membrane protein</topology>
    </subcellularLocation>
</comment>
<feature type="transmembrane region" description="Helical" evidence="5">
    <location>
        <begin position="352"/>
        <end position="371"/>
    </location>
</feature>
<feature type="transmembrane region" description="Helical" evidence="5">
    <location>
        <begin position="297"/>
        <end position="317"/>
    </location>
</feature>
<protein>
    <recommendedName>
        <fullName evidence="6">Amino acid permease/ SLC12A domain-containing protein</fullName>
    </recommendedName>
</protein>